<proteinExistence type="predicted"/>
<dbReference type="Pfam" id="PF07611">
    <property type="entry name" value="DUF1574"/>
    <property type="match status" value="1"/>
</dbReference>
<protein>
    <submittedName>
        <fullName evidence="1">DUF1574 domain-containing protein</fullName>
    </submittedName>
</protein>
<reference evidence="1" key="1">
    <citation type="submission" date="2018-01" db="EMBL/GenBank/DDBJ databases">
        <title>Genomic characterization of Leptospira inadai serogroup Lyme isolated from captured rat in Brazil and comparative analysis with human reference strain.</title>
        <authorList>
            <person name="Moreno L.Z."/>
            <person name="Loureiro A.P."/>
            <person name="Miraglia F."/>
            <person name="Kremer F.S."/>
            <person name="Eslabao M.R."/>
            <person name="Dellagostin O.A."/>
            <person name="Lilenbaum W."/>
            <person name="Moreno A.M."/>
        </authorList>
    </citation>
    <scope>NUCLEOTIDE SEQUENCE [LARGE SCALE GENOMIC DNA]</scope>
    <source>
        <strain evidence="1">M34/99</strain>
    </source>
</reference>
<dbReference type="Proteomes" id="UP000094669">
    <property type="component" value="Unassembled WGS sequence"/>
</dbReference>
<accession>A0ABX4YI47</accession>
<comment type="caution">
    <text evidence="1">The sequence shown here is derived from an EMBL/GenBank/DDBJ whole genome shotgun (WGS) entry which is preliminary data.</text>
</comment>
<evidence type="ECO:0000313" key="2">
    <source>
        <dbReference type="Proteomes" id="UP000094669"/>
    </source>
</evidence>
<name>A0ABX4YI47_9LEPT</name>
<keyword evidence="2" id="KW-1185">Reference proteome</keyword>
<organism evidence="1 2">
    <name type="scientific">Leptospira inadai serovar Lyme</name>
    <dbReference type="NCBI Taxonomy" id="293084"/>
    <lineage>
        <taxon>Bacteria</taxon>
        <taxon>Pseudomonadati</taxon>
        <taxon>Spirochaetota</taxon>
        <taxon>Spirochaetia</taxon>
        <taxon>Leptospirales</taxon>
        <taxon>Leptospiraceae</taxon>
        <taxon>Leptospira</taxon>
    </lineage>
</organism>
<dbReference type="SUPFAM" id="SSF52266">
    <property type="entry name" value="SGNH hydrolase"/>
    <property type="match status" value="1"/>
</dbReference>
<dbReference type="EMBL" id="MCRM02000010">
    <property type="protein sequence ID" value="PNV74820.1"/>
    <property type="molecule type" value="Genomic_DNA"/>
</dbReference>
<gene>
    <name evidence="1" type="ORF">BES34_011120</name>
</gene>
<dbReference type="InterPro" id="IPR011468">
    <property type="entry name" value="DUF1574"/>
</dbReference>
<dbReference type="RefSeq" id="WP_010419189.1">
    <property type="nucleotide sequence ID" value="NZ_MCRM02000010.1"/>
</dbReference>
<evidence type="ECO:0000313" key="1">
    <source>
        <dbReference type="EMBL" id="PNV74820.1"/>
    </source>
</evidence>
<sequence>MKDKKILLIPFLILAISLMIDRFLTNSYFERYYSNTLSHLNYLSKEDLYEDLKIYLKKPPSERKKVLVFLGNSRSLLFPYHELREKYPDWILYNFSVPGGSPDYFLYWVERIVKDGLHPDFVVLDQSLEIFNKTPNLALDEVLIYGVSPGFLLRHWNRYSKEQWSIFLSKRIFHSYRDRPKLWRVRERLKNNSYWANNYADAVVNTLESLADQKGSTSREANVIKLPQDQLIKRSESDFQSYLSPYTFHSDMLEMQRDSVKLLKKAGISYATIWVRVARPYFRLYGTRKTNTPEGPQIPLDIWLTEIQKFDRETQTKLWDMNHDPQYTCDDFSDPGHMSPSCYPAYGDYVFRKLSEDVGPN</sequence>